<evidence type="ECO:0000256" key="4">
    <source>
        <dbReference type="ARBA" id="ARBA00022801"/>
    </source>
</evidence>
<keyword evidence="3" id="KW-0134">Cell wall</keyword>
<sequence>MVKKCLPKQSNVITAEGGKFDGNPTAFSFQFCNITADFDLLPSIKLFSTFLGRPWKPYSTTVFMESYIGNLLSPKGWLAWKASENLDTLFYAEYKNFGPGGSTMDRVKWKGYHVLNYPRQAINFTVSRLI</sequence>
<dbReference type="AlphaFoldDB" id="A0A2K3L9Y1"/>
<dbReference type="GO" id="GO:0042545">
    <property type="term" value="P:cell wall modification"/>
    <property type="evidence" value="ECO:0007669"/>
    <property type="project" value="InterPro"/>
</dbReference>
<dbReference type="InterPro" id="IPR011050">
    <property type="entry name" value="Pectin_lyase_fold/virulence"/>
</dbReference>
<dbReference type="UniPathway" id="UPA00545">
    <property type="reaction ID" value="UER00823"/>
</dbReference>
<accession>A0A2K3L9Y1</accession>
<evidence type="ECO:0000313" key="8">
    <source>
        <dbReference type="Proteomes" id="UP000236291"/>
    </source>
</evidence>
<dbReference type="Gene3D" id="2.160.20.10">
    <property type="entry name" value="Single-stranded right-handed beta-helix, Pectin lyase-like"/>
    <property type="match status" value="1"/>
</dbReference>
<evidence type="ECO:0000256" key="5">
    <source>
        <dbReference type="ARBA" id="ARBA00023085"/>
    </source>
</evidence>
<dbReference type="Pfam" id="PF01095">
    <property type="entry name" value="Pectinesterase"/>
    <property type="match status" value="1"/>
</dbReference>
<dbReference type="InterPro" id="IPR000070">
    <property type="entry name" value="Pectinesterase_cat"/>
</dbReference>
<gene>
    <name evidence="7" type="ORF">L195_g031272</name>
</gene>
<dbReference type="Proteomes" id="UP000236291">
    <property type="component" value="Unassembled WGS sequence"/>
</dbReference>
<dbReference type="PANTHER" id="PTHR31707">
    <property type="entry name" value="PECTINESTERASE"/>
    <property type="match status" value="1"/>
</dbReference>
<evidence type="ECO:0000313" key="7">
    <source>
        <dbReference type="EMBL" id="PNX75338.1"/>
    </source>
</evidence>
<dbReference type="GO" id="GO:0030599">
    <property type="term" value="F:pectinesterase activity"/>
    <property type="evidence" value="ECO:0007669"/>
    <property type="project" value="InterPro"/>
</dbReference>
<evidence type="ECO:0000259" key="6">
    <source>
        <dbReference type="Pfam" id="PF01095"/>
    </source>
</evidence>
<proteinExistence type="predicted"/>
<dbReference type="EMBL" id="ASHM01028893">
    <property type="protein sequence ID" value="PNX75338.1"/>
    <property type="molecule type" value="Genomic_DNA"/>
</dbReference>
<evidence type="ECO:0000256" key="1">
    <source>
        <dbReference type="ARBA" id="ARBA00004191"/>
    </source>
</evidence>
<dbReference type="STRING" id="57577.A0A2K3L9Y1"/>
<comment type="pathway">
    <text evidence="2">Glycan metabolism; pectin degradation; 2-dehydro-3-deoxy-D-gluconate from pectin: step 1/5.</text>
</comment>
<name>A0A2K3L9Y1_TRIPR</name>
<organism evidence="7 8">
    <name type="scientific">Trifolium pratense</name>
    <name type="common">Red clover</name>
    <dbReference type="NCBI Taxonomy" id="57577"/>
    <lineage>
        <taxon>Eukaryota</taxon>
        <taxon>Viridiplantae</taxon>
        <taxon>Streptophyta</taxon>
        <taxon>Embryophyta</taxon>
        <taxon>Tracheophyta</taxon>
        <taxon>Spermatophyta</taxon>
        <taxon>Magnoliopsida</taxon>
        <taxon>eudicotyledons</taxon>
        <taxon>Gunneridae</taxon>
        <taxon>Pentapetalae</taxon>
        <taxon>rosids</taxon>
        <taxon>fabids</taxon>
        <taxon>Fabales</taxon>
        <taxon>Fabaceae</taxon>
        <taxon>Papilionoideae</taxon>
        <taxon>50 kb inversion clade</taxon>
        <taxon>NPAAA clade</taxon>
        <taxon>Hologalegina</taxon>
        <taxon>IRL clade</taxon>
        <taxon>Trifolieae</taxon>
        <taxon>Trifolium</taxon>
    </lineage>
</organism>
<reference evidence="7 8" key="2">
    <citation type="journal article" date="2017" name="Front. Plant Sci.">
        <title>Gene Classification and Mining of Molecular Markers Useful in Red Clover (Trifolium pratense) Breeding.</title>
        <authorList>
            <person name="Istvanek J."/>
            <person name="Dluhosova J."/>
            <person name="Dluhos P."/>
            <person name="Patkova L."/>
            <person name="Nedelnik J."/>
            <person name="Repkova J."/>
        </authorList>
    </citation>
    <scope>NUCLEOTIDE SEQUENCE [LARGE SCALE GENOMIC DNA]</scope>
    <source>
        <strain evidence="8">cv. Tatra</strain>
        <tissue evidence="7">Young leaves</tissue>
    </source>
</reference>
<keyword evidence="4" id="KW-0378">Hydrolase</keyword>
<keyword evidence="5" id="KW-0063">Aspartyl esterase</keyword>
<comment type="subcellular location">
    <subcellularLocation>
        <location evidence="1">Secreted</location>
        <location evidence="1">Cell wall</location>
    </subcellularLocation>
</comment>
<reference evidence="7 8" key="1">
    <citation type="journal article" date="2014" name="Am. J. Bot.">
        <title>Genome assembly and annotation for red clover (Trifolium pratense; Fabaceae).</title>
        <authorList>
            <person name="Istvanek J."/>
            <person name="Jaros M."/>
            <person name="Krenek A."/>
            <person name="Repkova J."/>
        </authorList>
    </citation>
    <scope>NUCLEOTIDE SEQUENCE [LARGE SCALE GENOMIC DNA]</scope>
    <source>
        <strain evidence="8">cv. Tatra</strain>
        <tissue evidence="7">Young leaves</tissue>
    </source>
</reference>
<dbReference type="GO" id="GO:0045490">
    <property type="term" value="P:pectin catabolic process"/>
    <property type="evidence" value="ECO:0007669"/>
    <property type="project" value="UniProtKB-UniPathway"/>
</dbReference>
<protein>
    <submittedName>
        <fullName evidence="7">Pectinesterase</fullName>
    </submittedName>
</protein>
<comment type="caution">
    <text evidence="7">The sequence shown here is derived from an EMBL/GenBank/DDBJ whole genome shotgun (WGS) entry which is preliminary data.</text>
</comment>
<evidence type="ECO:0000256" key="2">
    <source>
        <dbReference type="ARBA" id="ARBA00005184"/>
    </source>
</evidence>
<feature type="domain" description="Pectinesterase catalytic" evidence="6">
    <location>
        <begin position="2"/>
        <end position="130"/>
    </location>
</feature>
<evidence type="ECO:0000256" key="3">
    <source>
        <dbReference type="ARBA" id="ARBA00022512"/>
    </source>
</evidence>
<dbReference type="SUPFAM" id="SSF51126">
    <property type="entry name" value="Pectin lyase-like"/>
    <property type="match status" value="1"/>
</dbReference>
<keyword evidence="3" id="KW-0964">Secreted</keyword>
<dbReference type="InterPro" id="IPR012334">
    <property type="entry name" value="Pectin_lyas_fold"/>
</dbReference>